<name>A0A450ZBU5_9GAMM</name>
<dbReference type="EMBL" id="CAADFY010000010">
    <property type="protein sequence ID" value="VFK52602.1"/>
    <property type="molecule type" value="Genomic_DNA"/>
</dbReference>
<dbReference type="InterPro" id="IPR017896">
    <property type="entry name" value="4Fe4S_Fe-S-bd"/>
</dbReference>
<evidence type="ECO:0000256" key="4">
    <source>
        <dbReference type="ARBA" id="ARBA00023014"/>
    </source>
</evidence>
<keyword evidence="1" id="KW-0004">4Fe-4S</keyword>
<dbReference type="InterPro" id="IPR050954">
    <property type="entry name" value="ET_IronSulfur_Cluster-Binding"/>
</dbReference>
<accession>A0A450ZBU5</accession>
<dbReference type="PROSITE" id="PS51318">
    <property type="entry name" value="TAT"/>
    <property type="match status" value="1"/>
</dbReference>
<dbReference type="InterPro" id="IPR006311">
    <property type="entry name" value="TAT_signal"/>
</dbReference>
<evidence type="ECO:0000259" key="5">
    <source>
        <dbReference type="PROSITE" id="PS51379"/>
    </source>
</evidence>
<evidence type="ECO:0000256" key="3">
    <source>
        <dbReference type="ARBA" id="ARBA00023004"/>
    </source>
</evidence>
<evidence type="ECO:0000313" key="7">
    <source>
        <dbReference type="EMBL" id="VFK52602.1"/>
    </source>
</evidence>
<feature type="domain" description="4Fe-4S ferredoxin-type" evidence="5">
    <location>
        <begin position="50"/>
        <end position="79"/>
    </location>
</feature>
<dbReference type="InterPro" id="IPR017900">
    <property type="entry name" value="4Fe4S_Fe_S_CS"/>
</dbReference>
<feature type="domain" description="4Fe-4S ferredoxin-type" evidence="5">
    <location>
        <begin position="119"/>
        <end position="150"/>
    </location>
</feature>
<evidence type="ECO:0000313" key="8">
    <source>
        <dbReference type="EMBL" id="VFK53099.1"/>
    </source>
</evidence>
<evidence type="ECO:0000313" key="6">
    <source>
        <dbReference type="EMBL" id="VFK51253.1"/>
    </source>
</evidence>
<dbReference type="PROSITE" id="PS00198">
    <property type="entry name" value="4FE4S_FER_1"/>
    <property type="match status" value="1"/>
</dbReference>
<protein>
    <submittedName>
        <fullName evidence="6">Tetrathionate reductase beta subunit</fullName>
    </submittedName>
</protein>
<dbReference type="GO" id="GO:0051539">
    <property type="term" value="F:4 iron, 4 sulfur cluster binding"/>
    <property type="evidence" value="ECO:0007669"/>
    <property type="project" value="UniProtKB-KW"/>
</dbReference>
<dbReference type="GO" id="GO:0046872">
    <property type="term" value="F:metal ion binding"/>
    <property type="evidence" value="ECO:0007669"/>
    <property type="project" value="UniProtKB-KW"/>
</dbReference>
<keyword evidence="4" id="KW-0411">Iron-sulfur</keyword>
<dbReference type="CDD" id="cd10551">
    <property type="entry name" value="PsrB"/>
    <property type="match status" value="1"/>
</dbReference>
<dbReference type="Pfam" id="PF00037">
    <property type="entry name" value="Fer4"/>
    <property type="match status" value="1"/>
</dbReference>
<proteinExistence type="predicted"/>
<reference evidence="6" key="1">
    <citation type="submission" date="2019-02" db="EMBL/GenBank/DDBJ databases">
        <authorList>
            <person name="Gruber-Vodicka R. H."/>
            <person name="Seah K. B. B."/>
        </authorList>
    </citation>
    <scope>NUCLEOTIDE SEQUENCE</scope>
    <source>
        <strain evidence="6">BECK_BY1</strain>
        <strain evidence="8">BECK_BY2</strain>
        <strain evidence="7">BECK_BY3</strain>
    </source>
</reference>
<dbReference type="EMBL" id="CAADFX010000006">
    <property type="protein sequence ID" value="VFK51253.1"/>
    <property type="molecule type" value="Genomic_DNA"/>
</dbReference>
<dbReference type="SUPFAM" id="SSF54862">
    <property type="entry name" value="4Fe-4S ferredoxins"/>
    <property type="match status" value="1"/>
</dbReference>
<keyword evidence="3" id="KW-0408">Iron</keyword>
<evidence type="ECO:0000256" key="1">
    <source>
        <dbReference type="ARBA" id="ARBA00022485"/>
    </source>
</evidence>
<dbReference type="PANTHER" id="PTHR43177">
    <property type="entry name" value="PROTEIN NRFC"/>
    <property type="match status" value="1"/>
</dbReference>
<sequence length="255" mass="28278">MNNLPPEVPRRAFLKELLGGSLSVVMVCAPWRLNASASKQGGGTDKPHDYAFVVDVSKCIGCGKCVEACKKENRVPKGMTRTWVERYVTTNQGVYVDSPEAAMNGFQEEVPAEVVKQAKRSTFVPKLCNHCKKAPCIQICPVGATFRTSDGFVLVDPEHCIACGYCVQRCPYSARFINPITHIADKCTWCYHRITKGLRPACVTVCPTGARQFGDLNDPESSVTKVFAEDSYSVLRPDMHTDNMCFYLNLPREVI</sequence>
<evidence type="ECO:0000256" key="2">
    <source>
        <dbReference type="ARBA" id="ARBA00022723"/>
    </source>
</evidence>
<organism evidence="6">
    <name type="scientific">Candidatus Kentrum sp. TUN</name>
    <dbReference type="NCBI Taxonomy" id="2126343"/>
    <lineage>
        <taxon>Bacteria</taxon>
        <taxon>Pseudomonadati</taxon>
        <taxon>Pseudomonadota</taxon>
        <taxon>Gammaproteobacteria</taxon>
        <taxon>Candidatus Kentrum</taxon>
    </lineage>
</organism>
<dbReference type="Pfam" id="PF13247">
    <property type="entry name" value="Fer4_11"/>
    <property type="match status" value="1"/>
</dbReference>
<dbReference type="PANTHER" id="PTHR43177:SF3">
    <property type="entry name" value="PROTEIN NRFC HOMOLOG"/>
    <property type="match status" value="1"/>
</dbReference>
<dbReference type="EMBL" id="CAADFV010000012">
    <property type="protein sequence ID" value="VFK53099.1"/>
    <property type="molecule type" value="Genomic_DNA"/>
</dbReference>
<dbReference type="Gene3D" id="3.30.70.20">
    <property type="match status" value="2"/>
</dbReference>
<dbReference type="PROSITE" id="PS51379">
    <property type="entry name" value="4FE4S_FER_2"/>
    <property type="match status" value="3"/>
</dbReference>
<feature type="domain" description="4Fe-4S ferredoxin-type" evidence="5">
    <location>
        <begin position="151"/>
        <end position="180"/>
    </location>
</feature>
<keyword evidence="2" id="KW-0479">Metal-binding</keyword>
<dbReference type="AlphaFoldDB" id="A0A450ZBU5"/>
<gene>
    <name evidence="6" type="ORF">BECKTUN1418D_GA0071000_100632</name>
    <name evidence="8" type="ORF">BECKTUN1418E_GA0071001_101230</name>
    <name evidence="7" type="ORF">BECKTUN1418F_GA0071002_101031</name>
</gene>